<proteinExistence type="predicted"/>
<dbReference type="RefSeq" id="WP_209976070.1">
    <property type="nucleotide sequence ID" value="NZ_JAGGLB010000024.1"/>
</dbReference>
<organism evidence="2 3">
    <name type="scientific">Paenibacillus eucommiae</name>
    <dbReference type="NCBI Taxonomy" id="1355755"/>
    <lineage>
        <taxon>Bacteria</taxon>
        <taxon>Bacillati</taxon>
        <taxon>Bacillota</taxon>
        <taxon>Bacilli</taxon>
        <taxon>Bacillales</taxon>
        <taxon>Paenibacillaceae</taxon>
        <taxon>Paenibacillus</taxon>
    </lineage>
</organism>
<dbReference type="InterPro" id="IPR056112">
    <property type="entry name" value="DUF7695"/>
</dbReference>
<evidence type="ECO:0000313" key="2">
    <source>
        <dbReference type="EMBL" id="MBP1994215.1"/>
    </source>
</evidence>
<keyword evidence="3" id="KW-1185">Reference proteome</keyword>
<dbReference type="EMBL" id="JAGGLB010000024">
    <property type="protein sequence ID" value="MBP1994215.1"/>
    <property type="molecule type" value="Genomic_DNA"/>
</dbReference>
<evidence type="ECO:0000259" key="1">
    <source>
        <dbReference type="Pfam" id="PF24749"/>
    </source>
</evidence>
<gene>
    <name evidence="2" type="ORF">J2Z66_005851</name>
</gene>
<evidence type="ECO:0000313" key="3">
    <source>
        <dbReference type="Proteomes" id="UP001519287"/>
    </source>
</evidence>
<name>A0ABS4J340_9BACL</name>
<reference evidence="2 3" key="1">
    <citation type="submission" date="2021-03" db="EMBL/GenBank/DDBJ databases">
        <title>Genomic Encyclopedia of Type Strains, Phase IV (KMG-IV): sequencing the most valuable type-strain genomes for metagenomic binning, comparative biology and taxonomic classification.</title>
        <authorList>
            <person name="Goeker M."/>
        </authorList>
    </citation>
    <scope>NUCLEOTIDE SEQUENCE [LARGE SCALE GENOMIC DNA]</scope>
    <source>
        <strain evidence="2 3">DSM 26048</strain>
    </source>
</reference>
<accession>A0ABS4J340</accession>
<dbReference type="Proteomes" id="UP001519287">
    <property type="component" value="Unassembled WGS sequence"/>
</dbReference>
<comment type="caution">
    <text evidence="2">The sequence shown here is derived from an EMBL/GenBank/DDBJ whole genome shotgun (WGS) entry which is preliminary data.</text>
</comment>
<dbReference type="Pfam" id="PF24749">
    <property type="entry name" value="DUF7695"/>
    <property type="match status" value="1"/>
</dbReference>
<feature type="domain" description="DUF7695" evidence="1">
    <location>
        <begin position="2"/>
        <end position="39"/>
    </location>
</feature>
<protein>
    <recommendedName>
        <fullName evidence="1">DUF7695 domain-containing protein</fullName>
    </recommendedName>
</protein>
<sequence>MSETTHDFQKCKCGKVGVDGGKSYLRRVGELDLIEELSVWEEVDDET</sequence>